<comment type="caution">
    <text evidence="2">The sequence shown here is derived from an EMBL/GenBank/DDBJ whole genome shotgun (WGS) entry which is preliminary data.</text>
</comment>
<feature type="compositionally biased region" description="Basic residues" evidence="1">
    <location>
        <begin position="154"/>
        <end position="164"/>
    </location>
</feature>
<evidence type="ECO:0000313" key="2">
    <source>
        <dbReference type="EMBL" id="GHB05196.1"/>
    </source>
</evidence>
<dbReference type="RefSeq" id="WP_229850062.1">
    <property type="nucleotide sequence ID" value="NZ_BMUL01000019.1"/>
</dbReference>
<proteinExistence type="predicted"/>
<name>A0A918T782_9ACTN</name>
<protein>
    <submittedName>
        <fullName evidence="2">Uncharacterized protein</fullName>
    </submittedName>
</protein>
<gene>
    <name evidence="2" type="ORF">GCM10010305_55500</name>
</gene>
<evidence type="ECO:0000256" key="1">
    <source>
        <dbReference type="SAM" id="MobiDB-lite"/>
    </source>
</evidence>
<dbReference type="EMBL" id="BMUL01000019">
    <property type="protein sequence ID" value="GHB05196.1"/>
    <property type="molecule type" value="Genomic_DNA"/>
</dbReference>
<dbReference type="Proteomes" id="UP000644020">
    <property type="component" value="Unassembled WGS sequence"/>
</dbReference>
<sequence length="164" mass="17783">MRDETEQIQQIECVEQTNQVLPDVGVFVIDTRFSGARAGRVTAHEAGTVRLVPPGGGGWWHAPGDGLRPPTPEEWERIRVLSTPVRPLRLDGDAHQLRPDPGPVVLTAGTDADPAPAEGCTPCALLARRRAELREGPSPDWSAATDCSVEIRNHPHTPPKLPHP</sequence>
<accession>A0A918T782</accession>
<keyword evidence="3" id="KW-1185">Reference proteome</keyword>
<reference evidence="2" key="2">
    <citation type="submission" date="2020-09" db="EMBL/GenBank/DDBJ databases">
        <authorList>
            <person name="Sun Q."/>
            <person name="Ohkuma M."/>
        </authorList>
    </citation>
    <scope>NUCLEOTIDE SEQUENCE</scope>
    <source>
        <strain evidence="2">JCM 4518</strain>
    </source>
</reference>
<reference evidence="2" key="1">
    <citation type="journal article" date="2014" name="Int. J. Syst. Evol. Microbiol.">
        <title>Complete genome sequence of Corynebacterium casei LMG S-19264T (=DSM 44701T), isolated from a smear-ripened cheese.</title>
        <authorList>
            <consortium name="US DOE Joint Genome Institute (JGI-PGF)"/>
            <person name="Walter F."/>
            <person name="Albersmeier A."/>
            <person name="Kalinowski J."/>
            <person name="Ruckert C."/>
        </authorList>
    </citation>
    <scope>NUCLEOTIDE SEQUENCE</scope>
    <source>
        <strain evidence="2">JCM 4518</strain>
    </source>
</reference>
<evidence type="ECO:0000313" key="3">
    <source>
        <dbReference type="Proteomes" id="UP000644020"/>
    </source>
</evidence>
<organism evidence="2 3">
    <name type="scientific">Streptomyces termitum</name>
    <dbReference type="NCBI Taxonomy" id="67368"/>
    <lineage>
        <taxon>Bacteria</taxon>
        <taxon>Bacillati</taxon>
        <taxon>Actinomycetota</taxon>
        <taxon>Actinomycetes</taxon>
        <taxon>Kitasatosporales</taxon>
        <taxon>Streptomycetaceae</taxon>
        <taxon>Streptomyces</taxon>
    </lineage>
</organism>
<dbReference type="AlphaFoldDB" id="A0A918T782"/>
<feature type="region of interest" description="Disordered" evidence="1">
    <location>
        <begin position="133"/>
        <end position="164"/>
    </location>
</feature>